<feature type="compositionally biased region" description="Polar residues" evidence="2">
    <location>
        <begin position="171"/>
        <end position="199"/>
    </location>
</feature>
<evidence type="ECO:0000313" key="5">
    <source>
        <dbReference type="EMBL" id="KAJ6792848.1"/>
    </source>
</evidence>
<gene>
    <name evidence="5" type="ORF">M6B38_237675</name>
</gene>
<evidence type="ECO:0000256" key="2">
    <source>
        <dbReference type="SAM" id="MobiDB-lite"/>
    </source>
</evidence>
<keyword evidence="1 3" id="KW-0472">Membrane</keyword>
<keyword evidence="1" id="KW-0813">Transport</keyword>
<organism evidence="5 6">
    <name type="scientific">Iris pallida</name>
    <name type="common">Sweet iris</name>
    <dbReference type="NCBI Taxonomy" id="29817"/>
    <lineage>
        <taxon>Eukaryota</taxon>
        <taxon>Viridiplantae</taxon>
        <taxon>Streptophyta</taxon>
        <taxon>Embryophyta</taxon>
        <taxon>Tracheophyta</taxon>
        <taxon>Spermatophyta</taxon>
        <taxon>Magnoliopsida</taxon>
        <taxon>Liliopsida</taxon>
        <taxon>Asparagales</taxon>
        <taxon>Iridaceae</taxon>
        <taxon>Iridoideae</taxon>
        <taxon>Irideae</taxon>
        <taxon>Iris</taxon>
    </lineage>
</organism>
<feature type="transmembrane region" description="Helical" evidence="3">
    <location>
        <begin position="80"/>
        <end position="103"/>
    </location>
</feature>
<dbReference type="Pfam" id="PF17733">
    <property type="entry name" value="KPWE_dom"/>
    <property type="match status" value="1"/>
</dbReference>
<proteinExistence type="inferred from homology"/>
<feature type="region of interest" description="Disordered" evidence="2">
    <location>
        <begin position="160"/>
        <end position="218"/>
    </location>
</feature>
<keyword evidence="1" id="KW-0576">Peroxisome</keyword>
<dbReference type="InterPro" id="IPR025655">
    <property type="entry name" value="PEX14"/>
</dbReference>
<keyword evidence="3" id="KW-0812">Transmembrane</keyword>
<dbReference type="GO" id="GO:0016560">
    <property type="term" value="P:protein import into peroxisome matrix, docking"/>
    <property type="evidence" value="ECO:0007669"/>
    <property type="project" value="UniProtKB-UniRule"/>
</dbReference>
<comment type="subcellular location">
    <subcellularLocation>
        <location evidence="1">Peroxisome membrane</location>
    </subcellularLocation>
</comment>
<protein>
    <recommendedName>
        <fullName evidence="1">Peroxisomal membrane protein PEX14</fullName>
    </recommendedName>
    <alternativeName>
        <fullName evidence="1">Peroxin-14</fullName>
    </alternativeName>
</protein>
<dbReference type="PANTHER" id="PTHR23058">
    <property type="entry name" value="PEROXISOMAL MEMBRANE PROTEIN PEX14"/>
    <property type="match status" value="1"/>
</dbReference>
<evidence type="ECO:0000256" key="3">
    <source>
        <dbReference type="SAM" id="Phobius"/>
    </source>
</evidence>
<feature type="domain" description="Peroxisomal membrane protein PEX14-like KPWE" evidence="4">
    <location>
        <begin position="119"/>
        <end position="167"/>
    </location>
</feature>
<keyword evidence="6" id="KW-1185">Reference proteome</keyword>
<evidence type="ECO:0000313" key="6">
    <source>
        <dbReference type="Proteomes" id="UP001140949"/>
    </source>
</evidence>
<comment type="function">
    <text evidence="1">Component of the PEX13-PEX14 docking complex, a translocon channel that specifically mediates the import of peroxisomal cargo proteins bound to PEX5 receptor. The PEX13-PEX14 docking complex forms a large import pore which can be opened to a diameter of about 9 nm. Mechanistically, PEX5 receptor along with cargo proteins associates with the PEX14 subunit of the PEX13-PEX14 docking complex in the cytosol, leading to the insertion of the receptor into the organelle membrane with the concomitant translocation of the cargo into the peroxisome matrix.</text>
</comment>
<keyword evidence="1" id="KW-0653">Protein transport</keyword>
<sequence length="249" mass="27714">MSMMDVQVKEMKTMGEGIRKLESTKQNSFYQDKLIQEYIQSTTGNGTTNSPWGTSQQAKVNGTPNAENGAGCLPILQLSFILHMCIITQNLFLLIYLILYYWIVRPLSAPVNAEPATAPHLKSYMEIMTMIQRGEKPPNVRDIDDMPHNPKQQIAKALLAPRPKPWEVPQQKPSYSLQSQPSVGSLGSETSENGLSSHPNGKAGNVEEDTSEPWWRRKTVKITEVDPEAEAAAAAAAVPLQLWRGRWSP</sequence>
<dbReference type="AlphaFoldDB" id="A0AAX6DM85"/>
<dbReference type="Proteomes" id="UP001140949">
    <property type="component" value="Unassembled WGS sequence"/>
</dbReference>
<dbReference type="InterPro" id="IPR040554">
    <property type="entry name" value="KPWE_PEX14_dom"/>
</dbReference>
<comment type="similarity">
    <text evidence="1">Belongs to the peroxin-14 family.</text>
</comment>
<comment type="caution">
    <text evidence="5">The sequence shown here is derived from an EMBL/GenBank/DDBJ whole genome shotgun (WGS) entry which is preliminary data.</text>
</comment>
<accession>A0AAX6DM85</accession>
<dbReference type="PANTHER" id="PTHR23058:SF0">
    <property type="entry name" value="PEROXISOMAL MEMBRANE PROTEIN PEX14"/>
    <property type="match status" value="1"/>
</dbReference>
<evidence type="ECO:0000259" key="4">
    <source>
        <dbReference type="Pfam" id="PF17733"/>
    </source>
</evidence>
<dbReference type="GO" id="GO:0005778">
    <property type="term" value="C:peroxisomal membrane"/>
    <property type="evidence" value="ECO:0007669"/>
    <property type="project" value="UniProtKB-SubCell"/>
</dbReference>
<evidence type="ECO:0000256" key="1">
    <source>
        <dbReference type="RuleBase" id="RU367032"/>
    </source>
</evidence>
<keyword evidence="3" id="KW-1133">Transmembrane helix</keyword>
<reference evidence="5" key="2">
    <citation type="submission" date="2023-04" db="EMBL/GenBank/DDBJ databases">
        <authorList>
            <person name="Bruccoleri R.E."/>
            <person name="Oakeley E.J."/>
            <person name="Faust A.-M."/>
            <person name="Dessus-Babus S."/>
            <person name="Altorfer M."/>
            <person name="Burckhardt D."/>
            <person name="Oertli M."/>
            <person name="Naumann U."/>
            <person name="Petersen F."/>
            <person name="Wong J."/>
        </authorList>
    </citation>
    <scope>NUCLEOTIDE SEQUENCE</scope>
    <source>
        <strain evidence="5">GSM-AAB239-AS_SAM_17_03QT</strain>
        <tissue evidence="5">Leaf</tissue>
    </source>
</reference>
<dbReference type="EMBL" id="JANAVB010043418">
    <property type="protein sequence ID" value="KAJ6792848.1"/>
    <property type="molecule type" value="Genomic_DNA"/>
</dbReference>
<dbReference type="GO" id="GO:1990429">
    <property type="term" value="C:peroxisomal importomer complex"/>
    <property type="evidence" value="ECO:0007669"/>
    <property type="project" value="TreeGrafter"/>
</dbReference>
<dbReference type="GO" id="GO:0005102">
    <property type="term" value="F:signaling receptor binding"/>
    <property type="evidence" value="ECO:0007669"/>
    <property type="project" value="TreeGrafter"/>
</dbReference>
<name>A0AAX6DM85_IRIPA</name>
<reference evidence="5" key="1">
    <citation type="journal article" date="2023" name="GigaByte">
        <title>Genome assembly of the bearded iris, Iris pallida Lam.</title>
        <authorList>
            <person name="Bruccoleri R.E."/>
            <person name="Oakeley E.J."/>
            <person name="Faust A.M.E."/>
            <person name="Altorfer M."/>
            <person name="Dessus-Babus S."/>
            <person name="Burckhardt D."/>
            <person name="Oertli M."/>
            <person name="Naumann U."/>
            <person name="Petersen F."/>
            <person name="Wong J."/>
        </authorList>
    </citation>
    <scope>NUCLEOTIDE SEQUENCE</scope>
    <source>
        <strain evidence="5">GSM-AAB239-AS_SAM_17_03QT</strain>
    </source>
</reference>